<name>A0A8H6CMG7_9LECA</name>
<keyword evidence="4" id="KW-0234">DNA repair</keyword>
<dbReference type="RefSeq" id="XP_037154782.1">
    <property type="nucleotide sequence ID" value="XM_037299956.1"/>
</dbReference>
<feature type="compositionally biased region" description="Basic and acidic residues" evidence="8">
    <location>
        <begin position="496"/>
        <end position="514"/>
    </location>
</feature>
<feature type="compositionally biased region" description="Polar residues" evidence="8">
    <location>
        <begin position="357"/>
        <end position="366"/>
    </location>
</feature>
<evidence type="ECO:0000256" key="3">
    <source>
        <dbReference type="ARBA" id="ARBA00023125"/>
    </source>
</evidence>
<evidence type="ECO:0000313" key="11">
    <source>
        <dbReference type="EMBL" id="KAF6226229.1"/>
    </source>
</evidence>
<dbReference type="InterPro" id="IPR053829">
    <property type="entry name" value="XLF-like_CC"/>
</dbReference>
<comment type="subcellular location">
    <subcellularLocation>
        <location evidence="1">Nucleus</location>
    </subcellularLocation>
</comment>
<evidence type="ECO:0000259" key="9">
    <source>
        <dbReference type="Pfam" id="PF09302"/>
    </source>
</evidence>
<organism evidence="11 12">
    <name type="scientific">Letharia lupina</name>
    <dbReference type="NCBI Taxonomy" id="560253"/>
    <lineage>
        <taxon>Eukaryota</taxon>
        <taxon>Fungi</taxon>
        <taxon>Dikarya</taxon>
        <taxon>Ascomycota</taxon>
        <taxon>Pezizomycotina</taxon>
        <taxon>Lecanoromycetes</taxon>
        <taxon>OSLEUM clade</taxon>
        <taxon>Lecanoromycetidae</taxon>
        <taxon>Lecanorales</taxon>
        <taxon>Lecanorineae</taxon>
        <taxon>Parmeliaceae</taxon>
        <taxon>Letharia</taxon>
    </lineage>
</organism>
<dbReference type="GO" id="GO:0045027">
    <property type="term" value="F:DNA end binding"/>
    <property type="evidence" value="ECO:0007669"/>
    <property type="project" value="TreeGrafter"/>
</dbReference>
<evidence type="ECO:0000256" key="1">
    <source>
        <dbReference type="ARBA" id="ARBA00004123"/>
    </source>
</evidence>
<evidence type="ECO:0000259" key="10">
    <source>
        <dbReference type="Pfam" id="PF21928"/>
    </source>
</evidence>
<evidence type="ECO:0000256" key="5">
    <source>
        <dbReference type="ARBA" id="ARBA00023242"/>
    </source>
</evidence>
<evidence type="ECO:0000256" key="6">
    <source>
        <dbReference type="ARBA" id="ARBA00025747"/>
    </source>
</evidence>
<comment type="similarity">
    <text evidence="6">Belongs to the XRCC4-XLF family. XLF subfamily.</text>
</comment>
<feature type="compositionally biased region" description="Polar residues" evidence="8">
    <location>
        <begin position="377"/>
        <end position="390"/>
    </location>
</feature>
<dbReference type="PANTHER" id="PTHR32235:SF1">
    <property type="entry name" value="NON-HOMOLOGOUS END-JOINING FACTOR 1"/>
    <property type="match status" value="1"/>
</dbReference>
<dbReference type="Proteomes" id="UP000593566">
    <property type="component" value="Unassembled WGS sequence"/>
</dbReference>
<evidence type="ECO:0000256" key="7">
    <source>
        <dbReference type="ARBA" id="ARBA00044529"/>
    </source>
</evidence>
<sequence>MPSAWKPLLLHRKNNSIPPLLVKYDFGPANYNVWLTDLSYIWTESLDRRQITSRALSVDTSIDPSEDFAQLRLFLRSIEDALRQRPGTSVNLIESNEIKQLTVHTSTPLPHPLQPLEWSIVLLLASQSNFASEFVAPLLSQQLTAKVEKASLLQQLKEKDNVISKLIDKMQGDGVDLGKLFPGAVSSKSGTGPSARRAVAKAIKGLGEFDQDLWESQLAKDKGLCRDLDVFLTQVFDDDGKDTGEGLHIADRGDWWKRVGHKGSQREGATPPGVKTHAKQASVVEDEFQRQSTPPKSLAQTPRREGLIRDTAPNSSSIPEKEDPDEVGSTTDESDDDLQSSYSKPLPSRTADEVATRSANHSQGIQSAPMELDYDGLTTSPSDIDNSPSKTHLVPKSKPKLGKIGGKGKTSSPKTPALPTSKPKLGKIGGGGKLAKVHGIGPVSGQNEGAASDMPEDPVSPKREVRDRTAAPKTLEPEKRGRTVQQPSEPSPPRETSQERANRKREQLKRELESKSQAATKKKRRF</sequence>
<keyword evidence="5" id="KW-0539">Nucleus</keyword>
<keyword evidence="3" id="KW-0238">DNA-binding</keyword>
<keyword evidence="2" id="KW-0227">DNA damage</keyword>
<dbReference type="InterPro" id="IPR038051">
    <property type="entry name" value="XRCC4-like_N_sf"/>
</dbReference>
<accession>A0A8H6CMG7</accession>
<dbReference type="InterPro" id="IPR015381">
    <property type="entry name" value="XLF-like_N"/>
</dbReference>
<dbReference type="GO" id="GO:0032807">
    <property type="term" value="C:DNA ligase IV complex"/>
    <property type="evidence" value="ECO:0007669"/>
    <property type="project" value="TreeGrafter"/>
</dbReference>
<protein>
    <recommendedName>
        <fullName evidence="7">Non-homologous end-joining factor 1</fullName>
    </recommendedName>
</protein>
<feature type="domain" description="XLF-like coiled-coil region" evidence="10">
    <location>
        <begin position="126"/>
        <end position="178"/>
    </location>
</feature>
<feature type="region of interest" description="Disordered" evidence="8">
    <location>
        <begin position="261"/>
        <end position="526"/>
    </location>
</feature>
<dbReference type="GO" id="GO:0006303">
    <property type="term" value="P:double-strand break repair via nonhomologous end joining"/>
    <property type="evidence" value="ECO:0007669"/>
    <property type="project" value="UniProtKB-ARBA"/>
</dbReference>
<reference evidence="11 12" key="1">
    <citation type="journal article" date="2020" name="Genomics">
        <title>Complete, high-quality genomes from long-read metagenomic sequencing of two wolf lichen thalli reveals enigmatic genome architecture.</title>
        <authorList>
            <person name="McKenzie S.K."/>
            <person name="Walston R.F."/>
            <person name="Allen J.L."/>
        </authorList>
    </citation>
    <scope>NUCLEOTIDE SEQUENCE [LARGE SCALE GENOMIC DNA]</scope>
    <source>
        <strain evidence="11">WasteWater1</strain>
    </source>
</reference>
<dbReference type="EMBL" id="JACCJB010000006">
    <property type="protein sequence ID" value="KAF6226229.1"/>
    <property type="molecule type" value="Genomic_DNA"/>
</dbReference>
<dbReference type="Gene3D" id="2.170.210.10">
    <property type="entry name" value="DNA double-strand break repair and VJ recombination XRCC4, N-terminal"/>
    <property type="match status" value="1"/>
</dbReference>
<dbReference type="PANTHER" id="PTHR32235">
    <property type="entry name" value="NON-HOMOLOGOUS END-JOINING FACTOR 1"/>
    <property type="match status" value="1"/>
</dbReference>
<feature type="compositionally biased region" description="Basic and acidic residues" evidence="8">
    <location>
        <begin position="459"/>
        <end position="481"/>
    </location>
</feature>
<gene>
    <name evidence="11" type="ORF">HO133_009095</name>
</gene>
<dbReference type="GeneID" id="59337490"/>
<keyword evidence="12" id="KW-1185">Reference proteome</keyword>
<comment type="caution">
    <text evidence="11">The sequence shown here is derived from an EMBL/GenBank/DDBJ whole genome shotgun (WGS) entry which is preliminary data.</text>
</comment>
<dbReference type="Pfam" id="PF21928">
    <property type="entry name" value="XLF_CC"/>
    <property type="match status" value="1"/>
</dbReference>
<proteinExistence type="inferred from homology"/>
<feature type="compositionally biased region" description="Polar residues" evidence="8">
    <location>
        <begin position="290"/>
        <end position="300"/>
    </location>
</feature>
<evidence type="ECO:0000256" key="8">
    <source>
        <dbReference type="SAM" id="MobiDB-lite"/>
    </source>
</evidence>
<dbReference type="AlphaFoldDB" id="A0A8H6CMG7"/>
<dbReference type="InterPro" id="IPR052287">
    <property type="entry name" value="NHEJ_factor"/>
</dbReference>
<feature type="domain" description="XLF-like N-terminal" evidence="9">
    <location>
        <begin position="5"/>
        <end position="122"/>
    </location>
</feature>
<evidence type="ECO:0000256" key="4">
    <source>
        <dbReference type="ARBA" id="ARBA00023204"/>
    </source>
</evidence>
<feature type="compositionally biased region" description="Acidic residues" evidence="8">
    <location>
        <begin position="322"/>
        <end position="338"/>
    </location>
</feature>
<dbReference type="CDD" id="cd22285">
    <property type="entry name" value="HD_XLF_N"/>
    <property type="match status" value="1"/>
</dbReference>
<evidence type="ECO:0000313" key="12">
    <source>
        <dbReference type="Proteomes" id="UP000593566"/>
    </source>
</evidence>
<dbReference type="Pfam" id="PF09302">
    <property type="entry name" value="XLF"/>
    <property type="match status" value="1"/>
</dbReference>
<evidence type="ECO:0000256" key="2">
    <source>
        <dbReference type="ARBA" id="ARBA00022763"/>
    </source>
</evidence>